<keyword evidence="6 8" id="KW-1133">Transmembrane helix</keyword>
<protein>
    <submittedName>
        <fullName evidence="10">Exosortase 1</fullName>
    </submittedName>
</protein>
<feature type="transmembrane region" description="Helical" evidence="8">
    <location>
        <begin position="195"/>
        <end position="213"/>
    </location>
</feature>
<evidence type="ECO:0000256" key="2">
    <source>
        <dbReference type="ARBA" id="ARBA00022475"/>
    </source>
</evidence>
<dbReference type="GO" id="GO:0005886">
    <property type="term" value="C:plasma membrane"/>
    <property type="evidence" value="ECO:0007669"/>
    <property type="project" value="UniProtKB-SubCell"/>
</dbReference>
<dbReference type="NCBIfam" id="TIGR02914">
    <property type="entry name" value="EpsI_fam"/>
    <property type="match status" value="1"/>
</dbReference>
<evidence type="ECO:0000256" key="1">
    <source>
        <dbReference type="ARBA" id="ARBA00004651"/>
    </source>
</evidence>
<dbReference type="GO" id="GO:0008233">
    <property type="term" value="F:peptidase activity"/>
    <property type="evidence" value="ECO:0007669"/>
    <property type="project" value="UniProtKB-KW"/>
</dbReference>
<sequence>MSFVMQGYKERLDWVSGWTLAAGVTSLALISLLLLYFSTITSITAIWWRSETFAHGMLVFPISAYMIWTRREILRQLQPRPRLIAALPMLLLTIGWLFAKAADVLFAKQLLLMAMLLVMVWGMLGDKVVRALAFPLAYLFFAVPLGEALIPPLQDFTAAFAVKGLQFCRIPVYWEGRYLVIPSGTFVVAEACSGVRYLIASVALGTLYAYLNYYSYWRRALFIIAAVIVPIIANGIRAYGIIMLAHLSNMKLATGVDHIIYGWIFFGIVMFLLFWIGSFWREINHNNSGVSLAKKQPSSVRDNNPYLIRKLILTSIILLIIAGVGPVGSSALLKPQKFATDCAISIPNGQYNWVGPSTPVDIWEPNFLQMDQSIRRTYLSDGNSVQLLVIYYAQEHQGVELVSSQNHLYDEERWRRIAENDRVVSLDNSDFQVHETVMRSANTVRVVWHWYDIAGQLAINPIKAKFLESWAHLTQQTRGSMLIAVAADSQDDSEIEEARALLSKFLNGMPVISVPSSMLACKQN</sequence>
<evidence type="ECO:0000259" key="9">
    <source>
        <dbReference type="Pfam" id="PF11984"/>
    </source>
</evidence>
<dbReference type="GO" id="GO:0006508">
    <property type="term" value="P:proteolysis"/>
    <property type="evidence" value="ECO:0007669"/>
    <property type="project" value="UniProtKB-KW"/>
</dbReference>
<dbReference type="EMBL" id="AP014836">
    <property type="protein sequence ID" value="BAW80592.1"/>
    <property type="molecule type" value="Genomic_DNA"/>
</dbReference>
<feature type="transmembrane region" description="Helical" evidence="8">
    <location>
        <begin position="105"/>
        <end position="124"/>
    </location>
</feature>
<dbReference type="NCBIfam" id="TIGR03109">
    <property type="entry name" value="exosort_XrtA"/>
    <property type="match status" value="1"/>
</dbReference>
<dbReference type="Proteomes" id="UP000243679">
    <property type="component" value="Chromosome"/>
</dbReference>
<feature type="transmembrane region" description="Helical" evidence="8">
    <location>
        <begin position="53"/>
        <end position="69"/>
    </location>
</feature>
<keyword evidence="11" id="KW-1185">Reference proteome</keyword>
<comment type="subcellular location">
    <subcellularLocation>
        <location evidence="1">Cell membrane</location>
        <topology evidence="1">Multi-pass membrane protein</topology>
    </subcellularLocation>
</comment>
<feature type="transmembrane region" description="Helical" evidence="8">
    <location>
        <begin position="220"/>
        <end position="247"/>
    </location>
</feature>
<evidence type="ECO:0000256" key="7">
    <source>
        <dbReference type="ARBA" id="ARBA00023136"/>
    </source>
</evidence>
<feature type="transmembrane region" description="Helical" evidence="8">
    <location>
        <begin position="131"/>
        <end position="150"/>
    </location>
</feature>
<dbReference type="OrthoDB" id="9797363at2"/>
<evidence type="ECO:0000256" key="5">
    <source>
        <dbReference type="ARBA" id="ARBA00022801"/>
    </source>
</evidence>
<keyword evidence="3" id="KW-0645">Protease</keyword>
<dbReference type="InterPro" id="IPR019127">
    <property type="entry name" value="Exosortase"/>
</dbReference>
<dbReference type="Pfam" id="PF09721">
    <property type="entry name" value="Exosortase_EpsH"/>
    <property type="match status" value="1"/>
</dbReference>
<dbReference type="InterPro" id="IPR013426">
    <property type="entry name" value="EpsH-like"/>
</dbReference>
<keyword evidence="2" id="KW-1003">Cell membrane</keyword>
<organism evidence="10 11">
    <name type="scientific">Candidatus Nitrosoglobus terrae</name>
    <dbReference type="NCBI Taxonomy" id="1630141"/>
    <lineage>
        <taxon>Bacteria</taxon>
        <taxon>Pseudomonadati</taxon>
        <taxon>Pseudomonadota</taxon>
        <taxon>Gammaproteobacteria</taxon>
        <taxon>Chromatiales</taxon>
        <taxon>Chromatiaceae</taxon>
        <taxon>Candidatus Nitrosoglobus</taxon>
    </lineage>
</organism>
<dbReference type="Pfam" id="PF11984">
    <property type="entry name" value="DUF3485"/>
    <property type="match status" value="1"/>
</dbReference>
<name>A0A1Q2SN98_9GAMM</name>
<evidence type="ECO:0000256" key="6">
    <source>
        <dbReference type="ARBA" id="ARBA00022989"/>
    </source>
</evidence>
<evidence type="ECO:0000256" key="8">
    <source>
        <dbReference type="SAM" id="Phobius"/>
    </source>
</evidence>
<evidence type="ECO:0000256" key="3">
    <source>
        <dbReference type="ARBA" id="ARBA00022670"/>
    </source>
</evidence>
<feature type="transmembrane region" description="Helical" evidence="8">
    <location>
        <begin position="81"/>
        <end position="99"/>
    </location>
</feature>
<feature type="transmembrane region" description="Helical" evidence="8">
    <location>
        <begin position="259"/>
        <end position="280"/>
    </location>
</feature>
<keyword evidence="4 8" id="KW-0812">Transmembrane</keyword>
<dbReference type="InterPro" id="IPR026392">
    <property type="entry name" value="Exo/Archaeosortase_dom"/>
</dbReference>
<proteinExistence type="predicted"/>
<dbReference type="NCBIfam" id="TIGR04178">
    <property type="entry name" value="exo_archaeo"/>
    <property type="match status" value="1"/>
</dbReference>
<accession>A0A1Q2SN98</accession>
<feature type="transmembrane region" description="Helical" evidence="8">
    <location>
        <begin position="20"/>
        <end position="47"/>
    </location>
</feature>
<dbReference type="InterPro" id="IPR017540">
    <property type="entry name" value="Exosortase-1"/>
</dbReference>
<keyword evidence="7 8" id="KW-0472">Membrane</keyword>
<evidence type="ECO:0000256" key="4">
    <source>
        <dbReference type="ARBA" id="ARBA00022692"/>
    </source>
</evidence>
<dbReference type="KEGG" id="ntt:TAO_1222"/>
<dbReference type="NCBIfam" id="TIGR02602">
    <property type="entry name" value="8TM_EpsH"/>
    <property type="match status" value="1"/>
</dbReference>
<feature type="transmembrane region" description="Helical" evidence="8">
    <location>
        <begin position="311"/>
        <end position="333"/>
    </location>
</feature>
<dbReference type="RefSeq" id="WP_096527119.1">
    <property type="nucleotide sequence ID" value="NZ_AP014836.1"/>
</dbReference>
<evidence type="ECO:0000313" key="11">
    <source>
        <dbReference type="Proteomes" id="UP000243679"/>
    </source>
</evidence>
<keyword evidence="5" id="KW-0378">Hydrolase</keyword>
<feature type="domain" description="Methanolan biosynthesis EpsI" evidence="9">
    <location>
        <begin position="318"/>
        <end position="509"/>
    </location>
</feature>
<evidence type="ECO:0000313" key="10">
    <source>
        <dbReference type="EMBL" id="BAW80592.1"/>
    </source>
</evidence>
<dbReference type="AlphaFoldDB" id="A0A1Q2SN98"/>
<reference evidence="10 11" key="1">
    <citation type="journal article" date="2017" name="ISME J.">
        <title>An acid-tolerant ammonia-oxidizing ?-proteobacterium from soil.</title>
        <authorList>
            <person name="Hayatsu M."/>
            <person name="Tago K."/>
            <person name="Uchiyama I."/>
            <person name="Toyoda A."/>
            <person name="Wang Y."/>
            <person name="Shimomura Y."/>
            <person name="Okubo T."/>
            <person name="Kurisu F."/>
            <person name="Hirono Y."/>
            <person name="Nonaka K."/>
            <person name="Akiyama H."/>
            <person name="Itoh T."/>
            <person name="Takami H."/>
        </authorList>
    </citation>
    <scope>NUCLEOTIDE SEQUENCE [LARGE SCALE GENOMIC DNA]</scope>
    <source>
        <strain evidence="10 11">TAO100</strain>
    </source>
</reference>
<dbReference type="InterPro" id="IPR014263">
    <property type="entry name" value="Methanolan_biosynth_EpsI"/>
</dbReference>
<gene>
    <name evidence="10" type="ORF">TAO_1222</name>
</gene>